<sequence length="52" mass="5967">MFKISSQVLCFFKAVKVEGFRSMKCDINVRRFCNMHTSTAQCREDACVTLVS</sequence>
<gene>
    <name evidence="1" type="ORF">KC19_1G294700</name>
</gene>
<keyword evidence="2" id="KW-1185">Reference proteome</keyword>
<evidence type="ECO:0000313" key="1">
    <source>
        <dbReference type="EMBL" id="KAG0592974.1"/>
    </source>
</evidence>
<reference evidence="1" key="1">
    <citation type="submission" date="2020-06" db="EMBL/GenBank/DDBJ databases">
        <title>WGS assembly of Ceratodon purpureus strain R40.</title>
        <authorList>
            <person name="Carey S.B."/>
            <person name="Jenkins J."/>
            <person name="Shu S."/>
            <person name="Lovell J.T."/>
            <person name="Sreedasyam A."/>
            <person name="Maumus F."/>
            <person name="Tiley G.P."/>
            <person name="Fernandez-Pozo N."/>
            <person name="Barry K."/>
            <person name="Chen C."/>
            <person name="Wang M."/>
            <person name="Lipzen A."/>
            <person name="Daum C."/>
            <person name="Saski C.A."/>
            <person name="Payton A.C."/>
            <person name="Mcbreen J.C."/>
            <person name="Conrad R.E."/>
            <person name="Kollar L.M."/>
            <person name="Olsson S."/>
            <person name="Huttunen S."/>
            <person name="Landis J.B."/>
            <person name="Wickett N.J."/>
            <person name="Johnson M.G."/>
            <person name="Rensing S.A."/>
            <person name="Grimwood J."/>
            <person name="Schmutz J."/>
            <person name="Mcdaniel S.F."/>
        </authorList>
    </citation>
    <scope>NUCLEOTIDE SEQUENCE</scope>
    <source>
        <strain evidence="1">R40</strain>
    </source>
</reference>
<protein>
    <submittedName>
        <fullName evidence="1">Uncharacterized protein</fullName>
    </submittedName>
</protein>
<accession>A0A8T0JAQ2</accession>
<dbReference type="AlphaFoldDB" id="A0A8T0JAQ2"/>
<comment type="caution">
    <text evidence="1">The sequence shown here is derived from an EMBL/GenBank/DDBJ whole genome shotgun (WGS) entry which is preliminary data.</text>
</comment>
<evidence type="ECO:0000313" key="2">
    <source>
        <dbReference type="Proteomes" id="UP000822688"/>
    </source>
</evidence>
<dbReference type="EMBL" id="CM026421">
    <property type="protein sequence ID" value="KAG0592974.1"/>
    <property type="molecule type" value="Genomic_DNA"/>
</dbReference>
<organism evidence="1 2">
    <name type="scientific">Ceratodon purpureus</name>
    <name type="common">Fire moss</name>
    <name type="synonym">Dicranum purpureum</name>
    <dbReference type="NCBI Taxonomy" id="3225"/>
    <lineage>
        <taxon>Eukaryota</taxon>
        <taxon>Viridiplantae</taxon>
        <taxon>Streptophyta</taxon>
        <taxon>Embryophyta</taxon>
        <taxon>Bryophyta</taxon>
        <taxon>Bryophytina</taxon>
        <taxon>Bryopsida</taxon>
        <taxon>Dicranidae</taxon>
        <taxon>Pseudoditrichales</taxon>
        <taxon>Ditrichaceae</taxon>
        <taxon>Ceratodon</taxon>
    </lineage>
</organism>
<name>A0A8T0JAQ2_CERPU</name>
<proteinExistence type="predicted"/>
<dbReference type="Proteomes" id="UP000822688">
    <property type="component" value="Chromosome 1"/>
</dbReference>